<dbReference type="Pfam" id="PF02205">
    <property type="entry name" value="WH2"/>
    <property type="match status" value="1"/>
</dbReference>
<dbReference type="Pfam" id="PF00621">
    <property type="entry name" value="RhoGEF"/>
    <property type="match status" value="1"/>
</dbReference>
<feature type="region of interest" description="Disordered" evidence="7">
    <location>
        <begin position="89"/>
        <end position="122"/>
    </location>
</feature>
<dbReference type="PROSITE" id="PS50010">
    <property type="entry name" value="DH_2"/>
    <property type="match status" value="1"/>
</dbReference>
<dbReference type="Gene3D" id="1.10.238.10">
    <property type="entry name" value="EF-hand"/>
    <property type="match status" value="1"/>
</dbReference>
<feature type="compositionally biased region" description="Low complexity" evidence="7">
    <location>
        <begin position="46"/>
        <end position="58"/>
    </location>
</feature>
<feature type="compositionally biased region" description="Pro residues" evidence="7">
    <location>
        <begin position="876"/>
        <end position="890"/>
    </location>
</feature>
<evidence type="ECO:0000259" key="13">
    <source>
        <dbReference type="PROSITE" id="PS51082"/>
    </source>
</evidence>
<evidence type="ECO:0000256" key="5">
    <source>
        <dbReference type="ARBA" id="ARBA00022490"/>
    </source>
</evidence>
<feature type="compositionally biased region" description="Low complexity" evidence="7">
    <location>
        <begin position="1040"/>
        <end position="1053"/>
    </location>
</feature>
<feature type="compositionally biased region" description="Acidic residues" evidence="7">
    <location>
        <begin position="899"/>
        <end position="919"/>
    </location>
</feature>
<dbReference type="STRING" id="2282107.A0A286UVF7"/>
<feature type="region of interest" description="Disordered" evidence="7">
    <location>
        <begin position="1528"/>
        <end position="1573"/>
    </location>
</feature>
<sequence>MAQQWGVNTGQPGFQYPMQTGFQPNPNLQQFQQQTPVALAPQPTGFPAQRPQFQQPQQTGYPTMNMGSIQPQVTGYPMQSMGFQQQVPPVPPLPSGFGAQRAPPPPPPQRSFLSPSPGLTPQMTGFPGAPAAPLVPQVTGYTDPRLLMMSSTFMPANPSMPFSGSGVPQFAGIPQSGPGAGAGSLVQSMQQYNQETQSAPPKMQWALTRAEKKQYDQIFRSWDSQGTGFISGQMALEVFGQSGLEKNDLAKIWALADADNRGKLNLAEFHVAMGLIYRKLNGLPIPDQLPPELVPPSSRDLDTSVNFLKDILKNDTSRPGSADAISRGKVRSFNDSSPVGGGGRKDGTVYRYTDDNDGGSVYQSRSRHIDRRNVRVGNESPGEDLETMRRQLENAARTLEKSDEEQRNRTREDEELEREMEDLRYRVKRIQEDLEYVSRGPRSTAKDEERRKLERDLMHLMHERIPEVQRKQEERERRKEREKREWNRDRDRRNERFGRYDDRDRERDEGYNRGTYDRDRSRDRRDRDYDRDRDRDRDRDYDHSYGRDRDWDRDRDRERDRPRSPPANARSPPPPPPAASAAPSVPPAPPKPSTTPAPSMKNMSADERAAYIREQAQLKLQERMRALGVVTPAPSSGSPASPTVDTTVEDRLAREKKEAEEKALQAEKDAEERERVRKERLENERALKEGRATTPVAPATPPVPPVASATVKAAPPPPPIGQKRPPPPPVKRGQAPRPPVVSPAPPPPAPPVVPITPAPAEVDPEEEMLREREERLRKQREAREARLRQLEQEEEEARKAEEEYQKRRAEFQKQQQAPTPAVVPPTPAETQAHWDTGREAQYQPVHTSTGSTNPFFKPQQPATSISSAPTPTVAPFKPPTPVHSSVPPPVKTSYQTAPTDDDDWGKELDDDDDSSDDEIATSRNARDMLAQQLFGSSASRPQSAAGSHPVKSQTPTPGPLSAPPTSAPTLPPAPPPPPPAPPADAISTFTPPAPPQPPVAPPPPAAIAAPVAAGAGNRSALMGSILAGTKLRKAVTNDRSAASVSGSVVGDSAPPEHILNAPRPVSPPAPSANPYTQESIAPSTPSIPVVPEGDVRVNHRQSVDWYAGLAADQGVLNPLPPTIEENESEEERTTIVPAIQVDEAPTEDATDLLDDVDKSKEYRVRTLYSYEAQRPEDLSFSENIIISANPSKSGGAWWYGKNAKTGKSGFFPSTYVQELGNIKAKALYSYTGENPDELPFVEGDTLTIVDQSEADWWKTEQGGVIFIVPAAYFEVIEENSYDIHYLMTGQLGQNSLTDKENVDAAMINRSHETQTRIITHHEEGSGDADKNEENSFLTTDLTMGMTLDTANSAEAASRNSILSLSNPEVILHLNEEETSDEEYHSFESDTEDDNEYGVSGLRNENSEKKREYEAREMERRRVLEAAGLIVKASHADLREQRDMNEQKEDERPKSMELGDASENEHSNSNQTIARRRRRAAPPPPQTPNRLSVASLYSDKDLPQTPVSMSSTHEEDAFDRYDAYRLKGTSSIDTQPPSPGHPPLLSTASSRDKDANTTSHSISFSSSHSHSHSSASSIFGFLTRSKTPDSERPRLQISGPITSSSSSTLATDGTLVNGDNGSIFGTSWASLIDKDALDDIPDEERKRQEAIFELINTEAAYVRDLQLIVNVFFSNMIKLLTEEEILIVFANIEDLLLTNTSFLSSLEERQKDCRLYINNIGDLLEYHMRNMKIYSEYCTNQAHAIDVLQSIRDERPNVADRLQKLKEDPSVRNLDLSSYLLAPMQRLTRYPLLIRQIRKYTVLKTDKEDVERALKGVERTLRRINDSIKDREGRARLEAISKNLYAGQARLNLAKCTGYMGPRKLIKEGPVNKYKSGRKLCMFLCNDMIFLTNPTAKRLYKMPIELNQVEVKELESTEELGFQLVFSIPRGGEAMKFKVSNAKDCQAWIKAINKACMRAKDVGGRRPPYSKRPPG</sequence>
<dbReference type="InterPro" id="IPR011992">
    <property type="entry name" value="EF-hand-dom_pair"/>
</dbReference>
<dbReference type="PROSITE" id="PS50003">
    <property type="entry name" value="PH_DOMAIN"/>
    <property type="match status" value="1"/>
</dbReference>
<feature type="compositionally biased region" description="Low complexity" evidence="7">
    <location>
        <begin position="628"/>
        <end position="643"/>
    </location>
</feature>
<feature type="domain" description="SH3" evidence="8">
    <location>
        <begin position="1219"/>
        <end position="1278"/>
    </location>
</feature>
<feature type="region of interest" description="Disordered" evidence="7">
    <location>
        <begin position="1585"/>
        <end position="1611"/>
    </location>
</feature>
<dbReference type="GO" id="GO:0003779">
    <property type="term" value="F:actin binding"/>
    <property type="evidence" value="ECO:0007669"/>
    <property type="project" value="InterPro"/>
</dbReference>
<dbReference type="PANTHER" id="PTHR46006">
    <property type="entry name" value="RHO GUANINE NUCLEOTIDE EXCHANGE FACTOR AT 64C, ISOFORM A"/>
    <property type="match status" value="1"/>
</dbReference>
<dbReference type="Pfam" id="PF00018">
    <property type="entry name" value="SH3_1"/>
    <property type="match status" value="2"/>
</dbReference>
<keyword evidence="4 6" id="KW-0728">SH3 domain</keyword>
<evidence type="ECO:0000259" key="8">
    <source>
        <dbReference type="PROSITE" id="PS50002"/>
    </source>
</evidence>
<evidence type="ECO:0000313" key="15">
    <source>
        <dbReference type="Proteomes" id="UP000217199"/>
    </source>
</evidence>
<dbReference type="InterPro" id="IPR036028">
    <property type="entry name" value="SH3-like_dom_sf"/>
</dbReference>
<dbReference type="InterPro" id="IPR011993">
    <property type="entry name" value="PH-like_dom_sf"/>
</dbReference>
<evidence type="ECO:0000256" key="3">
    <source>
        <dbReference type="ARBA" id="ARBA00020728"/>
    </source>
</evidence>
<feature type="compositionally biased region" description="Basic and acidic residues" evidence="7">
    <location>
        <begin position="421"/>
        <end position="432"/>
    </location>
</feature>
<dbReference type="GO" id="GO:0005085">
    <property type="term" value="F:guanyl-nucleotide exchange factor activity"/>
    <property type="evidence" value="ECO:0007669"/>
    <property type="project" value="InterPro"/>
</dbReference>
<dbReference type="SUPFAM" id="SSF50044">
    <property type="entry name" value="SH3-domain"/>
    <property type="match status" value="2"/>
</dbReference>
<feature type="region of interest" description="Disordered" evidence="7">
    <location>
        <begin position="1034"/>
        <end position="1088"/>
    </location>
</feature>
<dbReference type="CDD" id="cd00160">
    <property type="entry name" value="RhoGEF"/>
    <property type="match status" value="1"/>
</dbReference>
<feature type="compositionally biased region" description="Low complexity" evidence="7">
    <location>
        <begin position="1558"/>
        <end position="1573"/>
    </location>
</feature>
<evidence type="ECO:0000259" key="10">
    <source>
        <dbReference type="PROSITE" id="PS50010"/>
    </source>
</evidence>
<evidence type="ECO:0000259" key="12">
    <source>
        <dbReference type="PROSITE" id="PS50222"/>
    </source>
</evidence>
<dbReference type="SUPFAM" id="SSF47473">
    <property type="entry name" value="EF-hand"/>
    <property type="match status" value="1"/>
</dbReference>
<dbReference type="GO" id="GO:0035556">
    <property type="term" value="P:intracellular signal transduction"/>
    <property type="evidence" value="ECO:0007669"/>
    <property type="project" value="InterPro"/>
</dbReference>
<dbReference type="InterPro" id="IPR000261">
    <property type="entry name" value="EH_dom"/>
</dbReference>
<keyword evidence="15" id="KW-1185">Reference proteome</keyword>
<dbReference type="Pfam" id="PF16652">
    <property type="entry name" value="PH_13"/>
    <property type="match status" value="1"/>
</dbReference>
<reference evidence="14 15" key="1">
    <citation type="journal article" date="2017" name="Mol. Ecol.">
        <title>Comparative and population genomic landscape of Phellinus noxius: A hypervariable fungus causing root rot in trees.</title>
        <authorList>
            <person name="Chung C.L."/>
            <person name="Lee T.J."/>
            <person name="Akiba M."/>
            <person name="Lee H.H."/>
            <person name="Kuo T.H."/>
            <person name="Liu D."/>
            <person name="Ke H.M."/>
            <person name="Yokoi T."/>
            <person name="Roa M.B."/>
            <person name="Lu M.J."/>
            <person name="Chang Y.Y."/>
            <person name="Ann P.J."/>
            <person name="Tsai J.N."/>
            <person name="Chen C.Y."/>
            <person name="Tzean S.S."/>
            <person name="Ota Y."/>
            <person name="Hattori T."/>
            <person name="Sahashi N."/>
            <person name="Liou R.F."/>
            <person name="Kikuchi T."/>
            <person name="Tsai I.J."/>
        </authorList>
    </citation>
    <scope>NUCLEOTIDE SEQUENCE [LARGE SCALE GENOMIC DNA]</scope>
    <source>
        <strain evidence="14 15">FFPRI411160</strain>
    </source>
</reference>
<evidence type="ECO:0000313" key="14">
    <source>
        <dbReference type="EMBL" id="PAV23425.1"/>
    </source>
</evidence>
<dbReference type="CDD" id="cd00174">
    <property type="entry name" value="SH3"/>
    <property type="match status" value="1"/>
</dbReference>
<feature type="compositionally biased region" description="Basic and acidic residues" evidence="7">
    <location>
        <begin position="444"/>
        <end position="563"/>
    </location>
</feature>
<dbReference type="InterPro" id="IPR051480">
    <property type="entry name" value="Endocytic_GEF_Adapter"/>
</dbReference>
<dbReference type="Gene3D" id="2.30.29.30">
    <property type="entry name" value="Pleckstrin-homology domain (PH domain)/Phosphotyrosine-binding domain (PTB)"/>
    <property type="match status" value="1"/>
</dbReference>
<feature type="domain" description="DH" evidence="10">
    <location>
        <begin position="1645"/>
        <end position="1826"/>
    </location>
</feature>
<dbReference type="PRINTS" id="PR01217">
    <property type="entry name" value="PRICHEXTENSN"/>
</dbReference>
<feature type="domain" description="EH" evidence="11">
    <location>
        <begin position="211"/>
        <end position="300"/>
    </location>
</feature>
<dbReference type="PROSITE" id="PS50222">
    <property type="entry name" value="EF_HAND_2"/>
    <property type="match status" value="1"/>
</dbReference>
<dbReference type="InterPro" id="IPR035899">
    <property type="entry name" value="DBL_dom_sf"/>
</dbReference>
<feature type="compositionally biased region" description="Pro residues" evidence="7">
    <location>
        <begin position="991"/>
        <end position="1005"/>
    </location>
</feature>
<protein>
    <recommendedName>
        <fullName evidence="2">Actin cytoskeleton-regulatory complex protein PAN1</fullName>
    </recommendedName>
    <alternativeName>
        <fullName evidence="3">Actin cytoskeleton-regulatory complex protein pan1</fullName>
    </alternativeName>
</protein>
<feature type="region of interest" description="Disordered" evidence="7">
    <location>
        <begin position="1433"/>
        <end position="1515"/>
    </location>
</feature>
<dbReference type="SMART" id="SM00027">
    <property type="entry name" value="EH"/>
    <property type="match status" value="1"/>
</dbReference>
<dbReference type="SMART" id="SM00326">
    <property type="entry name" value="SH3"/>
    <property type="match status" value="2"/>
</dbReference>
<dbReference type="PROSITE" id="PS00741">
    <property type="entry name" value="DH_1"/>
    <property type="match status" value="1"/>
</dbReference>
<evidence type="ECO:0000256" key="6">
    <source>
        <dbReference type="PROSITE-ProRule" id="PRU00192"/>
    </source>
</evidence>
<proteinExistence type="predicted"/>
<evidence type="ECO:0000256" key="7">
    <source>
        <dbReference type="SAM" id="MobiDB-lite"/>
    </source>
</evidence>
<gene>
    <name evidence="14" type="ORF">PNOK_0049300</name>
</gene>
<feature type="compositionally biased region" description="Polar residues" evidence="7">
    <location>
        <begin position="1"/>
        <end position="21"/>
    </location>
</feature>
<dbReference type="SUPFAM" id="SSF48065">
    <property type="entry name" value="DBL homology domain (DH-domain)"/>
    <property type="match status" value="1"/>
</dbReference>
<dbReference type="InterPro" id="IPR003124">
    <property type="entry name" value="WH2_dom"/>
</dbReference>
<feature type="region of interest" description="Disordered" evidence="7">
    <location>
        <begin position="1"/>
        <end position="59"/>
    </location>
</feature>
<name>A0A286UVF7_9AGAM</name>
<dbReference type="PROSITE" id="PS51082">
    <property type="entry name" value="WH2"/>
    <property type="match status" value="1"/>
</dbReference>
<dbReference type="GO" id="GO:0005737">
    <property type="term" value="C:cytoplasm"/>
    <property type="evidence" value="ECO:0007669"/>
    <property type="project" value="UniProtKB-SubCell"/>
</dbReference>
<feature type="compositionally biased region" description="Pro residues" evidence="7">
    <location>
        <begin position="571"/>
        <end position="595"/>
    </location>
</feature>
<feature type="compositionally biased region" description="Low complexity" evidence="7">
    <location>
        <begin position="22"/>
        <end position="34"/>
    </location>
</feature>
<feature type="region of interest" description="Disordered" evidence="7">
    <location>
        <begin position="1377"/>
        <end position="1413"/>
    </location>
</feature>
<dbReference type="SMART" id="SM00325">
    <property type="entry name" value="RhoGEF"/>
    <property type="match status" value="1"/>
</dbReference>
<dbReference type="InterPro" id="IPR002048">
    <property type="entry name" value="EF_hand_dom"/>
</dbReference>
<feature type="domain" description="SH3" evidence="8">
    <location>
        <begin position="1159"/>
        <end position="1218"/>
    </location>
</feature>
<feature type="compositionally biased region" description="Pro residues" evidence="7">
    <location>
        <begin position="956"/>
        <end position="982"/>
    </location>
</feature>
<feature type="compositionally biased region" description="Basic and acidic residues" evidence="7">
    <location>
        <begin position="386"/>
        <end position="412"/>
    </location>
</feature>
<dbReference type="EMBL" id="NBII01000001">
    <property type="protein sequence ID" value="PAV23425.1"/>
    <property type="molecule type" value="Genomic_DNA"/>
</dbReference>
<dbReference type="OrthoDB" id="1716625at2759"/>
<feature type="compositionally biased region" description="Basic and acidic residues" evidence="7">
    <location>
        <begin position="343"/>
        <end position="354"/>
    </location>
</feature>
<dbReference type="PROSITE" id="PS50031">
    <property type="entry name" value="EH"/>
    <property type="match status" value="1"/>
</dbReference>
<dbReference type="Proteomes" id="UP000217199">
    <property type="component" value="Unassembled WGS sequence"/>
</dbReference>
<dbReference type="InterPro" id="IPR000219">
    <property type="entry name" value="DH_dom"/>
</dbReference>
<dbReference type="SMART" id="SM00233">
    <property type="entry name" value="PH"/>
    <property type="match status" value="1"/>
</dbReference>
<feature type="compositionally biased region" description="Basic and acidic residues" evidence="7">
    <location>
        <begin position="767"/>
        <end position="811"/>
    </location>
</feature>
<accession>A0A286UVF7</accession>
<dbReference type="Gene3D" id="2.30.30.40">
    <property type="entry name" value="SH3 Domains"/>
    <property type="match status" value="2"/>
</dbReference>
<feature type="compositionally biased region" description="Basic and acidic residues" evidence="7">
    <location>
        <begin position="1404"/>
        <end position="1413"/>
    </location>
</feature>
<organism evidence="14 15">
    <name type="scientific">Pyrrhoderma noxium</name>
    <dbReference type="NCBI Taxonomy" id="2282107"/>
    <lineage>
        <taxon>Eukaryota</taxon>
        <taxon>Fungi</taxon>
        <taxon>Dikarya</taxon>
        <taxon>Basidiomycota</taxon>
        <taxon>Agaricomycotina</taxon>
        <taxon>Agaricomycetes</taxon>
        <taxon>Hymenochaetales</taxon>
        <taxon>Hymenochaetaceae</taxon>
        <taxon>Pyrrhoderma</taxon>
    </lineage>
</organism>
<dbReference type="InterPro" id="IPR001331">
    <property type="entry name" value="GDS_CDC24_CS"/>
</dbReference>
<feature type="region of interest" description="Disordered" evidence="7">
    <location>
        <begin position="312"/>
        <end position="1008"/>
    </location>
</feature>
<dbReference type="InParanoid" id="A0A286UVF7"/>
<dbReference type="PANTHER" id="PTHR46006:SF6">
    <property type="entry name" value="INTERSECTIN-2 ISOFORM X1"/>
    <property type="match status" value="1"/>
</dbReference>
<evidence type="ECO:0000259" key="11">
    <source>
        <dbReference type="PROSITE" id="PS50031"/>
    </source>
</evidence>
<evidence type="ECO:0000259" key="9">
    <source>
        <dbReference type="PROSITE" id="PS50003"/>
    </source>
</evidence>
<feature type="compositionally biased region" description="Basic and acidic residues" evidence="7">
    <location>
        <begin position="1433"/>
        <end position="1456"/>
    </location>
</feature>
<dbReference type="Gene3D" id="1.20.900.10">
    <property type="entry name" value="Dbl homology (DH) domain"/>
    <property type="match status" value="1"/>
</dbReference>
<dbReference type="SUPFAM" id="SSF50729">
    <property type="entry name" value="PH domain-like"/>
    <property type="match status" value="1"/>
</dbReference>
<feature type="compositionally biased region" description="Polar residues" evidence="7">
    <location>
        <begin position="1075"/>
        <end position="1086"/>
    </location>
</feature>
<dbReference type="PROSITE" id="PS50002">
    <property type="entry name" value="SH3"/>
    <property type="match status" value="2"/>
</dbReference>
<evidence type="ECO:0000256" key="4">
    <source>
        <dbReference type="ARBA" id="ARBA00022443"/>
    </source>
</evidence>
<dbReference type="InterPro" id="IPR001849">
    <property type="entry name" value="PH_domain"/>
</dbReference>
<dbReference type="InterPro" id="IPR001452">
    <property type="entry name" value="SH3_domain"/>
</dbReference>
<dbReference type="Pfam" id="PF12763">
    <property type="entry name" value="EH"/>
    <property type="match status" value="1"/>
</dbReference>
<feature type="domain" description="PH" evidence="9">
    <location>
        <begin position="1863"/>
        <end position="1956"/>
    </location>
</feature>
<feature type="compositionally biased region" description="Polar residues" evidence="7">
    <location>
        <begin position="844"/>
        <end position="870"/>
    </location>
</feature>
<dbReference type="GO" id="GO:0005509">
    <property type="term" value="F:calcium ion binding"/>
    <property type="evidence" value="ECO:0007669"/>
    <property type="project" value="InterPro"/>
</dbReference>
<evidence type="ECO:0000256" key="2">
    <source>
        <dbReference type="ARBA" id="ARBA00015110"/>
    </source>
</evidence>
<comment type="caution">
    <text evidence="14">The sequence shown here is derived from an EMBL/GenBank/DDBJ whole genome shotgun (WGS) entry which is preliminary data.</text>
</comment>
<feature type="compositionally biased region" description="Basic and acidic residues" evidence="7">
    <location>
        <begin position="648"/>
        <end position="691"/>
    </location>
</feature>
<dbReference type="CDD" id="cd00052">
    <property type="entry name" value="EH"/>
    <property type="match status" value="1"/>
</dbReference>
<comment type="subcellular location">
    <subcellularLocation>
        <location evidence="1">Cytoplasm</location>
    </subcellularLocation>
</comment>
<feature type="domain" description="WH2" evidence="13">
    <location>
        <begin position="1017"/>
        <end position="1034"/>
    </location>
</feature>
<evidence type="ECO:0000256" key="1">
    <source>
        <dbReference type="ARBA" id="ARBA00004496"/>
    </source>
</evidence>
<feature type="domain" description="EF-hand" evidence="12">
    <location>
        <begin position="244"/>
        <end position="279"/>
    </location>
</feature>
<keyword evidence="5" id="KW-0963">Cytoplasm</keyword>
<feature type="compositionally biased region" description="Polar residues" evidence="7">
    <location>
        <begin position="933"/>
        <end position="953"/>
    </location>
</feature>
<dbReference type="GO" id="GO:0035025">
    <property type="term" value="P:positive regulation of Rho protein signal transduction"/>
    <property type="evidence" value="ECO:0007669"/>
    <property type="project" value="TreeGrafter"/>
</dbReference>
<feature type="compositionally biased region" description="Pro residues" evidence="7">
    <location>
        <begin position="714"/>
        <end position="757"/>
    </location>
</feature>